<proteinExistence type="predicted"/>
<evidence type="ECO:0000313" key="2">
    <source>
        <dbReference type="Proteomes" id="UP001556040"/>
    </source>
</evidence>
<protein>
    <recommendedName>
        <fullName evidence="3">ABC transporter periplasmic binding protein yphF</fullName>
    </recommendedName>
</protein>
<dbReference type="Proteomes" id="UP001556040">
    <property type="component" value="Unassembled WGS sequence"/>
</dbReference>
<accession>A0ABV3Q6U9</accession>
<keyword evidence="2" id="KW-1185">Reference proteome</keyword>
<gene>
    <name evidence="1" type="ORF">AB1471_12125</name>
</gene>
<organism evidence="1 2">
    <name type="scientific">Jeotgalibacillus marinus</name>
    <dbReference type="NCBI Taxonomy" id="86667"/>
    <lineage>
        <taxon>Bacteria</taxon>
        <taxon>Bacillati</taxon>
        <taxon>Bacillota</taxon>
        <taxon>Bacilli</taxon>
        <taxon>Bacillales</taxon>
        <taxon>Caryophanaceae</taxon>
        <taxon>Jeotgalibacillus</taxon>
    </lineage>
</organism>
<evidence type="ECO:0000313" key="1">
    <source>
        <dbReference type="EMBL" id="MEW9502538.1"/>
    </source>
</evidence>
<dbReference type="EMBL" id="JBFMIA010000011">
    <property type="protein sequence ID" value="MEW9502538.1"/>
    <property type="molecule type" value="Genomic_DNA"/>
</dbReference>
<reference evidence="1 2" key="1">
    <citation type="journal article" date="1979" name="Int. J. Syst. Evol. Microbiol.">
        <title>Bacillus globisporus subsp. marinus subsp. nov.</title>
        <authorList>
            <person name="Liu H."/>
        </authorList>
    </citation>
    <scope>NUCLEOTIDE SEQUENCE [LARGE SCALE GENOMIC DNA]</scope>
    <source>
        <strain evidence="1 2">DSM 1297</strain>
    </source>
</reference>
<comment type="caution">
    <text evidence="1">The sequence shown here is derived from an EMBL/GenBank/DDBJ whole genome shotgun (WGS) entry which is preliminary data.</text>
</comment>
<name>A0ABV3Q6U9_9BACL</name>
<sequence>MSYFKIPMGLCTILLLTGCAYLSPLTEENKIPYTDEIANVQRAVDQFQEDSGGLLPIKTIEDDTPIYQKYLIDFHKLTPDYLSQIPINSFDRNGGGIYQYTLIDVEENPTVRLVDLRIAETIRTLNLRIKVNQGIPFKEVLGDNVFTINYEELGYKEEPTVVSPFTNQKLPLVVSGDGTIYVDYITDLYQVSQEQELTLEQSDEDIRPVLLEGSKFAPAYSLPYIVNEENEIVYSN</sequence>
<evidence type="ECO:0008006" key="3">
    <source>
        <dbReference type="Google" id="ProtNLM"/>
    </source>
</evidence>
<dbReference type="RefSeq" id="WP_367780027.1">
    <property type="nucleotide sequence ID" value="NZ_JBFMIA010000011.1"/>
</dbReference>
<dbReference type="PROSITE" id="PS51257">
    <property type="entry name" value="PROKAR_LIPOPROTEIN"/>
    <property type="match status" value="1"/>
</dbReference>